<keyword evidence="3" id="KW-1185">Reference proteome</keyword>
<protein>
    <submittedName>
        <fullName evidence="2">Uncharacterized protein</fullName>
    </submittedName>
</protein>
<reference evidence="2 3" key="1">
    <citation type="submission" date="2020-02" db="EMBL/GenBank/DDBJ databases">
        <title>Draft genome sequence of Haematococcus lacustris strain NIES-144.</title>
        <authorList>
            <person name="Morimoto D."/>
            <person name="Nakagawa S."/>
            <person name="Yoshida T."/>
            <person name="Sawayama S."/>
        </authorList>
    </citation>
    <scope>NUCLEOTIDE SEQUENCE [LARGE SCALE GENOMIC DNA]</scope>
    <source>
        <strain evidence="2 3">NIES-144</strain>
    </source>
</reference>
<feature type="compositionally biased region" description="Polar residues" evidence="1">
    <location>
        <begin position="1"/>
        <end position="15"/>
    </location>
</feature>
<dbReference type="AlphaFoldDB" id="A0A699ZB43"/>
<evidence type="ECO:0000313" key="3">
    <source>
        <dbReference type="Proteomes" id="UP000485058"/>
    </source>
</evidence>
<organism evidence="2 3">
    <name type="scientific">Haematococcus lacustris</name>
    <name type="common">Green alga</name>
    <name type="synonym">Haematococcus pluvialis</name>
    <dbReference type="NCBI Taxonomy" id="44745"/>
    <lineage>
        <taxon>Eukaryota</taxon>
        <taxon>Viridiplantae</taxon>
        <taxon>Chlorophyta</taxon>
        <taxon>core chlorophytes</taxon>
        <taxon>Chlorophyceae</taxon>
        <taxon>CS clade</taxon>
        <taxon>Chlamydomonadales</taxon>
        <taxon>Haematococcaceae</taxon>
        <taxon>Haematococcus</taxon>
    </lineage>
</organism>
<evidence type="ECO:0000256" key="1">
    <source>
        <dbReference type="SAM" id="MobiDB-lite"/>
    </source>
</evidence>
<feature type="non-terminal residue" evidence="2">
    <location>
        <position position="1"/>
    </location>
</feature>
<accession>A0A699ZB43</accession>
<evidence type="ECO:0000313" key="2">
    <source>
        <dbReference type="EMBL" id="GFH16338.1"/>
    </source>
</evidence>
<name>A0A699ZB43_HAELA</name>
<gene>
    <name evidence="2" type="ORF">HaLaN_12735</name>
</gene>
<proteinExistence type="predicted"/>
<sequence>MNTSTQRSLAGNSRVTAPFGPARAS</sequence>
<comment type="caution">
    <text evidence="2">The sequence shown here is derived from an EMBL/GenBank/DDBJ whole genome shotgun (WGS) entry which is preliminary data.</text>
</comment>
<dbReference type="Proteomes" id="UP000485058">
    <property type="component" value="Unassembled WGS sequence"/>
</dbReference>
<feature type="non-terminal residue" evidence="2">
    <location>
        <position position="25"/>
    </location>
</feature>
<feature type="region of interest" description="Disordered" evidence="1">
    <location>
        <begin position="1"/>
        <end position="25"/>
    </location>
</feature>
<dbReference type="EMBL" id="BLLF01000981">
    <property type="protein sequence ID" value="GFH16338.1"/>
    <property type="molecule type" value="Genomic_DNA"/>
</dbReference>